<feature type="transmembrane region" description="Helical" evidence="1">
    <location>
        <begin position="24"/>
        <end position="47"/>
    </location>
</feature>
<keyword evidence="1" id="KW-0472">Membrane</keyword>
<dbReference type="Proteomes" id="UP000502041">
    <property type="component" value="Chromosome"/>
</dbReference>
<dbReference type="PANTHER" id="PTHR23028">
    <property type="entry name" value="ACETYLTRANSFERASE"/>
    <property type="match status" value="1"/>
</dbReference>
<proteinExistence type="predicted"/>
<dbReference type="GO" id="GO:0009103">
    <property type="term" value="P:lipopolysaccharide biosynthetic process"/>
    <property type="evidence" value="ECO:0007669"/>
    <property type="project" value="TreeGrafter"/>
</dbReference>
<feature type="transmembrane region" description="Helical" evidence="1">
    <location>
        <begin position="175"/>
        <end position="193"/>
    </location>
</feature>
<keyword evidence="3" id="KW-0808">Transferase</keyword>
<feature type="transmembrane region" description="Helical" evidence="1">
    <location>
        <begin position="151"/>
        <end position="169"/>
    </location>
</feature>
<accession>A0A6H2H5Q6</accession>
<reference evidence="3 4" key="1">
    <citation type="submission" date="2020-04" db="EMBL/GenBank/DDBJ databases">
        <title>Complete genome of a Psychrophilic, Marine, Gas Vacuolate Bacterium Polaromonas vacuolata KCTC 22033T.</title>
        <authorList>
            <person name="Hwang K."/>
            <person name="Kim K.M."/>
        </authorList>
    </citation>
    <scope>NUCLEOTIDE SEQUENCE [LARGE SCALE GENOMIC DNA]</scope>
    <source>
        <strain evidence="3 4">KCTC 22033</strain>
    </source>
</reference>
<dbReference type="AlphaFoldDB" id="A0A6H2H5Q6"/>
<organism evidence="3 4">
    <name type="scientific">Polaromonas vacuolata</name>
    <dbReference type="NCBI Taxonomy" id="37448"/>
    <lineage>
        <taxon>Bacteria</taxon>
        <taxon>Pseudomonadati</taxon>
        <taxon>Pseudomonadota</taxon>
        <taxon>Betaproteobacteria</taxon>
        <taxon>Burkholderiales</taxon>
        <taxon>Comamonadaceae</taxon>
        <taxon>Polaromonas</taxon>
    </lineage>
</organism>
<evidence type="ECO:0000256" key="1">
    <source>
        <dbReference type="SAM" id="Phobius"/>
    </source>
</evidence>
<dbReference type="EC" id="2.3.1.-" evidence="3"/>
<evidence type="ECO:0000313" key="3">
    <source>
        <dbReference type="EMBL" id="QJC55212.1"/>
    </source>
</evidence>
<dbReference type="GO" id="GO:0016747">
    <property type="term" value="F:acyltransferase activity, transferring groups other than amino-acyl groups"/>
    <property type="evidence" value="ECO:0007669"/>
    <property type="project" value="InterPro"/>
</dbReference>
<dbReference type="Pfam" id="PF01757">
    <property type="entry name" value="Acyl_transf_3"/>
    <property type="match status" value="1"/>
</dbReference>
<keyword evidence="4" id="KW-1185">Reference proteome</keyword>
<name>A0A6H2H5Q6_9BURK</name>
<dbReference type="InterPro" id="IPR002656">
    <property type="entry name" value="Acyl_transf_3_dom"/>
</dbReference>
<protein>
    <submittedName>
        <fullName evidence="3">O-acetyltransferase OatA</fullName>
        <ecNumber evidence="3">2.3.1.-</ecNumber>
    </submittedName>
</protein>
<feature type="domain" description="Acyltransferase 3" evidence="2">
    <location>
        <begin position="5"/>
        <end position="302"/>
    </location>
</feature>
<feature type="transmembrane region" description="Helical" evidence="1">
    <location>
        <begin position="205"/>
        <end position="225"/>
    </location>
</feature>
<keyword evidence="3" id="KW-0012">Acyltransferase</keyword>
<dbReference type="KEGG" id="pvac:HC248_00490"/>
<keyword evidence="1" id="KW-1133">Transmembrane helix</keyword>
<evidence type="ECO:0000313" key="4">
    <source>
        <dbReference type="Proteomes" id="UP000502041"/>
    </source>
</evidence>
<feature type="transmembrane region" description="Helical" evidence="1">
    <location>
        <begin position="237"/>
        <end position="254"/>
    </location>
</feature>
<feature type="transmembrane region" description="Helical" evidence="1">
    <location>
        <begin position="124"/>
        <end position="144"/>
    </location>
</feature>
<dbReference type="RefSeq" id="WP_168921111.1">
    <property type="nucleotide sequence ID" value="NZ_CP051461.1"/>
</dbReference>
<gene>
    <name evidence="3" type="primary">oatA</name>
    <name evidence="3" type="ORF">HC248_00490</name>
</gene>
<dbReference type="PANTHER" id="PTHR23028:SF53">
    <property type="entry name" value="ACYL_TRANSF_3 DOMAIN-CONTAINING PROTEIN"/>
    <property type="match status" value="1"/>
</dbReference>
<keyword evidence="1" id="KW-0812">Transmembrane</keyword>
<feature type="transmembrane region" description="Helical" evidence="1">
    <location>
        <begin position="68"/>
        <end position="85"/>
    </location>
</feature>
<dbReference type="EMBL" id="CP051461">
    <property type="protein sequence ID" value="QJC55212.1"/>
    <property type="molecule type" value="Genomic_DNA"/>
</dbReference>
<dbReference type="InterPro" id="IPR050879">
    <property type="entry name" value="Acyltransferase_3"/>
</dbReference>
<dbReference type="GO" id="GO:0016020">
    <property type="term" value="C:membrane"/>
    <property type="evidence" value="ECO:0007669"/>
    <property type="project" value="TreeGrafter"/>
</dbReference>
<evidence type="ECO:0000259" key="2">
    <source>
        <dbReference type="Pfam" id="PF01757"/>
    </source>
</evidence>
<sequence length="324" mass="36017">MLGTLRLLLALAVAASHTNLRMFGLNPGVMAVVGFYLISGYVMAGLIRRHYSQGAQAPAFYLDRAIRLLPQYLFYAGLTLAWYGFTQANTQFLSHAPSAGDLVNNLLIIPLNYYMYNGSDGYTLIPPAWSLGAEVQFYLLAPWLLVWPKRLLAFGLLSLSVYLAALAGIINSDWFGYRLLPGVLLFFLLGAWLQGLHQQGQQRQAQAMTLGVAALATLAIGLLFINGNLRQPYNFETLLGLIFGLLLLQALATRPRTRWDGLAGDISYGVFLNHFLIIWTFYPQGVSSSQLPGFLALSMALSCLSQRLVEQSLLKLRHRFRKTH</sequence>